<dbReference type="AlphaFoldDB" id="A0AA87ZYY5"/>
<dbReference type="Proteomes" id="UP001187192">
    <property type="component" value="Unassembled WGS sequence"/>
</dbReference>
<gene>
    <name evidence="1" type="ORF">TIFTF001_015565</name>
</gene>
<dbReference type="EMBL" id="BTGU01000022">
    <property type="protein sequence ID" value="GMN46379.1"/>
    <property type="molecule type" value="Genomic_DNA"/>
</dbReference>
<accession>A0AA87ZYY5</accession>
<keyword evidence="2" id="KW-1185">Reference proteome</keyword>
<comment type="caution">
    <text evidence="1">The sequence shown here is derived from an EMBL/GenBank/DDBJ whole genome shotgun (WGS) entry which is preliminary data.</text>
</comment>
<evidence type="ECO:0000313" key="1">
    <source>
        <dbReference type="EMBL" id="GMN46379.1"/>
    </source>
</evidence>
<dbReference type="Gramene" id="FCD_00019065-RA">
    <property type="protein sequence ID" value="FCD_00019065-RA:cds"/>
    <property type="gene ID" value="FCD_00019065"/>
</dbReference>
<reference evidence="1" key="1">
    <citation type="submission" date="2023-07" db="EMBL/GenBank/DDBJ databases">
        <title>draft genome sequence of fig (Ficus carica).</title>
        <authorList>
            <person name="Takahashi T."/>
            <person name="Nishimura K."/>
        </authorList>
    </citation>
    <scope>NUCLEOTIDE SEQUENCE</scope>
</reference>
<organism evidence="1 2">
    <name type="scientific">Ficus carica</name>
    <name type="common">Common fig</name>
    <dbReference type="NCBI Taxonomy" id="3494"/>
    <lineage>
        <taxon>Eukaryota</taxon>
        <taxon>Viridiplantae</taxon>
        <taxon>Streptophyta</taxon>
        <taxon>Embryophyta</taxon>
        <taxon>Tracheophyta</taxon>
        <taxon>Spermatophyta</taxon>
        <taxon>Magnoliopsida</taxon>
        <taxon>eudicotyledons</taxon>
        <taxon>Gunneridae</taxon>
        <taxon>Pentapetalae</taxon>
        <taxon>rosids</taxon>
        <taxon>fabids</taxon>
        <taxon>Rosales</taxon>
        <taxon>Moraceae</taxon>
        <taxon>Ficeae</taxon>
        <taxon>Ficus</taxon>
    </lineage>
</organism>
<name>A0AA87ZYY5_FICCA</name>
<proteinExistence type="predicted"/>
<protein>
    <submittedName>
        <fullName evidence="1">Uncharacterized protein</fullName>
    </submittedName>
</protein>
<evidence type="ECO:0000313" key="2">
    <source>
        <dbReference type="Proteomes" id="UP001187192"/>
    </source>
</evidence>
<sequence>MKTPATEWAAAATALRLRAAEAPSTRALRVRKWMGFDGRDVRLWTCSSILRRR</sequence>